<proteinExistence type="predicted"/>
<dbReference type="EMBL" id="GBRH01240577">
    <property type="protein sequence ID" value="JAD57318.1"/>
    <property type="molecule type" value="Transcribed_RNA"/>
</dbReference>
<dbReference type="AlphaFoldDB" id="A0A0A9B586"/>
<accession>A0A0A9B586</accession>
<name>A0A0A9B586_ARUDO</name>
<evidence type="ECO:0000313" key="1">
    <source>
        <dbReference type="EMBL" id="JAD57318.1"/>
    </source>
</evidence>
<reference evidence="1" key="1">
    <citation type="submission" date="2014-09" db="EMBL/GenBank/DDBJ databases">
        <authorList>
            <person name="Magalhaes I.L.F."/>
            <person name="Oliveira U."/>
            <person name="Santos F.R."/>
            <person name="Vidigal T.H.D.A."/>
            <person name="Brescovit A.D."/>
            <person name="Santos A.J."/>
        </authorList>
    </citation>
    <scope>NUCLEOTIDE SEQUENCE</scope>
    <source>
        <tissue evidence="1">Shoot tissue taken approximately 20 cm above the soil surface</tissue>
    </source>
</reference>
<sequence length="57" mass="6741">MKLSDVCSIKESKKQHYLNRNLHKQSIFWSMFPGCVDVHFCLEISPIQAQILYMKII</sequence>
<protein>
    <submittedName>
        <fullName evidence="1">Uncharacterized protein</fullName>
    </submittedName>
</protein>
<organism evidence="1">
    <name type="scientific">Arundo donax</name>
    <name type="common">Giant reed</name>
    <name type="synonym">Donax arundinaceus</name>
    <dbReference type="NCBI Taxonomy" id="35708"/>
    <lineage>
        <taxon>Eukaryota</taxon>
        <taxon>Viridiplantae</taxon>
        <taxon>Streptophyta</taxon>
        <taxon>Embryophyta</taxon>
        <taxon>Tracheophyta</taxon>
        <taxon>Spermatophyta</taxon>
        <taxon>Magnoliopsida</taxon>
        <taxon>Liliopsida</taxon>
        <taxon>Poales</taxon>
        <taxon>Poaceae</taxon>
        <taxon>PACMAD clade</taxon>
        <taxon>Arundinoideae</taxon>
        <taxon>Arundineae</taxon>
        <taxon>Arundo</taxon>
    </lineage>
</organism>
<reference evidence="1" key="2">
    <citation type="journal article" date="2015" name="Data Brief">
        <title>Shoot transcriptome of the giant reed, Arundo donax.</title>
        <authorList>
            <person name="Barrero R.A."/>
            <person name="Guerrero F.D."/>
            <person name="Moolhuijzen P."/>
            <person name="Goolsby J.A."/>
            <person name="Tidwell J."/>
            <person name="Bellgard S.E."/>
            <person name="Bellgard M.I."/>
        </authorList>
    </citation>
    <scope>NUCLEOTIDE SEQUENCE</scope>
    <source>
        <tissue evidence="1">Shoot tissue taken approximately 20 cm above the soil surface</tissue>
    </source>
</reference>